<comment type="subcellular location">
    <subcellularLocation>
        <location evidence="1">Cytoplasm</location>
    </subcellularLocation>
</comment>
<dbReference type="PANTHER" id="PTHR45655">
    <property type="entry name" value="GUANYLATE CYCLASE SOLUBLE SUBUNIT BETA-2"/>
    <property type="match status" value="1"/>
</dbReference>
<dbReference type="Pfam" id="PF00211">
    <property type="entry name" value="Guanylate_cyc"/>
    <property type="match status" value="1"/>
</dbReference>
<dbReference type="Pfam" id="PF07700">
    <property type="entry name" value="HNOB"/>
    <property type="match status" value="1"/>
</dbReference>
<dbReference type="OMA" id="DESXQMI"/>
<evidence type="ECO:0000256" key="3">
    <source>
        <dbReference type="ARBA" id="ARBA00022490"/>
    </source>
</evidence>
<dbReference type="PANTHER" id="PTHR45655:SF13">
    <property type="entry name" value="SOLUBLE GUANYLATE CYCLASE GCY-32-RELATED"/>
    <property type="match status" value="1"/>
</dbReference>
<keyword evidence="11" id="KW-1185">Reference proteome</keyword>
<dbReference type="InterPro" id="IPR024096">
    <property type="entry name" value="NO_sig/Golgi_transp_ligand-bd"/>
</dbReference>
<dbReference type="KEGG" id="lgi:LOTGIDRAFT_119983"/>
<evidence type="ECO:0000259" key="9">
    <source>
        <dbReference type="PROSITE" id="PS50125"/>
    </source>
</evidence>
<dbReference type="GO" id="GO:0005525">
    <property type="term" value="F:GTP binding"/>
    <property type="evidence" value="ECO:0007669"/>
    <property type="project" value="UniProtKB-KW"/>
</dbReference>
<evidence type="ECO:0000313" key="10">
    <source>
        <dbReference type="EMBL" id="ESO93123.1"/>
    </source>
</evidence>
<evidence type="ECO:0000256" key="6">
    <source>
        <dbReference type="ARBA" id="ARBA00023239"/>
    </source>
</evidence>
<dbReference type="Proteomes" id="UP000030746">
    <property type="component" value="Unassembled WGS sequence"/>
</dbReference>
<dbReference type="InterPro" id="IPR018297">
    <property type="entry name" value="A/G_cyclase_CS"/>
</dbReference>
<dbReference type="GO" id="GO:0004383">
    <property type="term" value="F:guanylate cyclase activity"/>
    <property type="evidence" value="ECO:0007669"/>
    <property type="project" value="UniProtKB-EC"/>
</dbReference>
<dbReference type="Gene3D" id="3.90.1520.10">
    <property type="entry name" value="H-NOX domain"/>
    <property type="match status" value="1"/>
</dbReference>
<dbReference type="CTD" id="20231810"/>
<dbReference type="CDD" id="cd07302">
    <property type="entry name" value="CHD"/>
    <property type="match status" value="1"/>
</dbReference>
<dbReference type="InterPro" id="IPR001054">
    <property type="entry name" value="A/G_cyclase"/>
</dbReference>
<feature type="non-terminal residue" evidence="10">
    <location>
        <position position="1"/>
    </location>
</feature>
<dbReference type="GO" id="GO:0008074">
    <property type="term" value="C:guanylate cyclase complex, soluble"/>
    <property type="evidence" value="ECO:0007669"/>
    <property type="project" value="TreeGrafter"/>
</dbReference>
<evidence type="ECO:0000256" key="4">
    <source>
        <dbReference type="ARBA" id="ARBA00022741"/>
    </source>
</evidence>
<evidence type="ECO:0000256" key="8">
    <source>
        <dbReference type="RuleBase" id="RU000405"/>
    </source>
</evidence>
<dbReference type="FunFam" id="3.30.70.1230:FF:000007">
    <property type="entry name" value="Guanylate cyclase soluble subunit alpha-3"/>
    <property type="match status" value="1"/>
</dbReference>
<evidence type="ECO:0000256" key="5">
    <source>
        <dbReference type="ARBA" id="ARBA00023134"/>
    </source>
</evidence>
<keyword evidence="3" id="KW-0963">Cytoplasm</keyword>
<dbReference type="EMBL" id="KB201977">
    <property type="protein sequence ID" value="ESO93123.1"/>
    <property type="molecule type" value="Genomic_DNA"/>
</dbReference>
<dbReference type="AlphaFoldDB" id="V3ZP08"/>
<dbReference type="InterPro" id="IPR029787">
    <property type="entry name" value="Nucleotide_cyclase"/>
</dbReference>
<dbReference type="HOGENOM" id="CLU_011614_4_0_1"/>
<evidence type="ECO:0000256" key="7">
    <source>
        <dbReference type="ARBA" id="ARBA00023293"/>
    </source>
</evidence>
<dbReference type="InterPro" id="IPR011644">
    <property type="entry name" value="Heme_NO-bd"/>
</dbReference>
<evidence type="ECO:0000256" key="1">
    <source>
        <dbReference type="ARBA" id="ARBA00004496"/>
    </source>
</evidence>
<dbReference type="EC" id="4.6.1.2" evidence="2"/>
<dbReference type="OrthoDB" id="6127067at2759"/>
<dbReference type="GeneID" id="20231810"/>
<gene>
    <name evidence="10" type="ORF">LOTGIDRAFT_119983</name>
</gene>
<keyword evidence="4" id="KW-0547">Nucleotide-binding</keyword>
<dbReference type="InterPro" id="IPR011645">
    <property type="entry name" value="HNOB_dom_associated"/>
</dbReference>
<accession>V3ZP08</accession>
<dbReference type="Pfam" id="PF07701">
    <property type="entry name" value="HNOBA"/>
    <property type="match status" value="1"/>
</dbReference>
<dbReference type="GO" id="GO:0019934">
    <property type="term" value="P:cGMP-mediated signaling"/>
    <property type="evidence" value="ECO:0007669"/>
    <property type="project" value="TreeGrafter"/>
</dbReference>
<dbReference type="SUPFAM" id="SSF111126">
    <property type="entry name" value="Ligand-binding domain in the NO signalling and Golgi transport"/>
    <property type="match status" value="1"/>
</dbReference>
<dbReference type="FunFam" id="3.30.450.260:FF:000002">
    <property type="entry name" value="guanylate cyclase soluble subunit alpha-2"/>
    <property type="match status" value="1"/>
</dbReference>
<name>V3ZP08_LOTGI</name>
<evidence type="ECO:0000256" key="2">
    <source>
        <dbReference type="ARBA" id="ARBA00012202"/>
    </source>
</evidence>
<dbReference type="InterPro" id="IPR038158">
    <property type="entry name" value="H-NOX_domain_sf"/>
</dbReference>
<dbReference type="SMART" id="SM00044">
    <property type="entry name" value="CYCc"/>
    <property type="match status" value="1"/>
</dbReference>
<keyword evidence="6 8" id="KW-0456">Lyase</keyword>
<dbReference type="InterPro" id="IPR042463">
    <property type="entry name" value="HNOB_dom_associated_sf"/>
</dbReference>
<organism evidence="10 11">
    <name type="scientific">Lottia gigantea</name>
    <name type="common">Giant owl limpet</name>
    <dbReference type="NCBI Taxonomy" id="225164"/>
    <lineage>
        <taxon>Eukaryota</taxon>
        <taxon>Metazoa</taxon>
        <taxon>Spiralia</taxon>
        <taxon>Lophotrochozoa</taxon>
        <taxon>Mollusca</taxon>
        <taxon>Gastropoda</taxon>
        <taxon>Patellogastropoda</taxon>
        <taxon>Lottioidea</taxon>
        <taxon>Lottiidae</taxon>
        <taxon>Lottia</taxon>
    </lineage>
</organism>
<dbReference type="Gene3D" id="6.10.250.780">
    <property type="match status" value="1"/>
</dbReference>
<dbReference type="GO" id="GO:0070482">
    <property type="term" value="P:response to oxygen levels"/>
    <property type="evidence" value="ECO:0007669"/>
    <property type="project" value="TreeGrafter"/>
</dbReference>
<dbReference type="GO" id="GO:0020037">
    <property type="term" value="F:heme binding"/>
    <property type="evidence" value="ECO:0007669"/>
    <property type="project" value="InterPro"/>
</dbReference>
<protein>
    <recommendedName>
        <fullName evidence="2">guanylate cyclase</fullName>
        <ecNumber evidence="2">4.6.1.2</ecNumber>
    </recommendedName>
</protein>
<dbReference type="Gene3D" id="3.30.450.260">
    <property type="entry name" value="Haem NO binding associated domain"/>
    <property type="match status" value="1"/>
</dbReference>
<evidence type="ECO:0000313" key="11">
    <source>
        <dbReference type="Proteomes" id="UP000030746"/>
    </source>
</evidence>
<comment type="similarity">
    <text evidence="8">Belongs to the adenylyl cyclase class-4/guanylyl cyclase family.</text>
</comment>
<keyword evidence="5" id="KW-0342">GTP-binding</keyword>
<feature type="domain" description="Guanylate cyclase" evidence="9">
    <location>
        <begin position="447"/>
        <end position="580"/>
    </location>
</feature>
<dbReference type="STRING" id="225164.V3ZP08"/>
<sequence>QYGQIHIVIRQMVIAKFGQEMWETILKKSELDDRKHFLVFSQYDDNLWYKVVQSVSQCTDLSVNTVLEIFGDYFIMYAMRHGYDKMLKTLGSDMWHFIQNLDSLHSLLALSYKNIIPPSFRCEHCDNGDLLLHYYSTRKHLYPLVIGLIRAVGRDIFKQRVEITVQDNTSENIAGKIQTHVTFKVLHMDQDRSCARSLMKYTRDLMKDIKVFVHVKLFKSENGADDRLCADENASTTSETSNTTIFDMCPMKMTSPAPFQLSTQQFCTMFPYHFIFDKRMIIKQSGYQIQKLSPLFRNPPVSVSEVFQAVHPKTTLTIDNIRKFINSVFFISVRKENDWNRIMRDKEVTLKGQMIWLKETEHMVFMGSLRITSLNDLVDMNVFISDIPLYDVTRELILLYEQRKAEIDFANKLDETTAELKKTSRALEIEKKKTEMLLGQMLPQNVALQLKDGKQVEAGNDMFYCLACTPLQIVNMLNDLYQRFDQKTDEHGVYKVETIGDAYMIVCGVPEKTTNHSTPVARFAVDMITEARQVPSPHTGRPIQIRVGIHTGPVVAGVVGLKMPRYCLFGDTVNTASRMESHGLPGRIHLSPTTYHSLADSNFLFKERGEINVKGKGKMTTHFLVGETSVIEEPKDKFFNVPAFRYGMEEITQSSVKKRFANVKSRTCSVM</sequence>
<keyword evidence="7" id="KW-0141">cGMP biosynthesis</keyword>
<dbReference type="SUPFAM" id="SSF55073">
    <property type="entry name" value="Nucleotide cyclase"/>
    <property type="match status" value="1"/>
</dbReference>
<dbReference type="RefSeq" id="XP_009056322.1">
    <property type="nucleotide sequence ID" value="XM_009058074.1"/>
</dbReference>
<dbReference type="PROSITE" id="PS00452">
    <property type="entry name" value="GUANYLATE_CYCLASE_1"/>
    <property type="match status" value="1"/>
</dbReference>
<dbReference type="PROSITE" id="PS50125">
    <property type="entry name" value="GUANYLATE_CYCLASE_2"/>
    <property type="match status" value="1"/>
</dbReference>
<dbReference type="Gene3D" id="3.30.70.1230">
    <property type="entry name" value="Nucleotide cyclase"/>
    <property type="match status" value="1"/>
</dbReference>
<proteinExistence type="inferred from homology"/>
<reference evidence="10 11" key="1">
    <citation type="journal article" date="2013" name="Nature">
        <title>Insights into bilaterian evolution from three spiralian genomes.</title>
        <authorList>
            <person name="Simakov O."/>
            <person name="Marletaz F."/>
            <person name="Cho S.J."/>
            <person name="Edsinger-Gonzales E."/>
            <person name="Havlak P."/>
            <person name="Hellsten U."/>
            <person name="Kuo D.H."/>
            <person name="Larsson T."/>
            <person name="Lv J."/>
            <person name="Arendt D."/>
            <person name="Savage R."/>
            <person name="Osoegawa K."/>
            <person name="de Jong P."/>
            <person name="Grimwood J."/>
            <person name="Chapman J.A."/>
            <person name="Shapiro H."/>
            <person name="Aerts A."/>
            <person name="Otillar R.P."/>
            <person name="Terry A.Y."/>
            <person name="Boore J.L."/>
            <person name="Grigoriev I.V."/>
            <person name="Lindberg D.R."/>
            <person name="Seaver E.C."/>
            <person name="Weisblat D.A."/>
            <person name="Putnam N.H."/>
            <person name="Rokhsar D.S."/>
        </authorList>
    </citation>
    <scope>NUCLEOTIDE SEQUENCE [LARGE SCALE GENOMIC DNA]</scope>
</reference>